<dbReference type="Pfam" id="PF11280">
    <property type="entry name" value="DUF3081"/>
    <property type="match status" value="1"/>
</dbReference>
<keyword evidence="2" id="KW-1185">Reference proteome</keyword>
<dbReference type="RefSeq" id="WP_249248562.1">
    <property type="nucleotide sequence ID" value="NZ_JAKIKT010000002.1"/>
</dbReference>
<dbReference type="EMBL" id="JAKIKT010000002">
    <property type="protein sequence ID" value="MCL2913852.1"/>
    <property type="molecule type" value="Genomic_DNA"/>
</dbReference>
<dbReference type="Proteomes" id="UP001202831">
    <property type="component" value="Unassembled WGS sequence"/>
</dbReference>
<gene>
    <name evidence="1" type="ORF">L2725_08605</name>
</gene>
<sequence>MKNEIDIQWVLRVVNKINAEGEKLDGGYKLNGLTVTSDLEGYNISVEDGRCSLHIGFHNVYDFDYPDASAMENFMARMWQVASSTAD</sequence>
<proteinExistence type="predicted"/>
<protein>
    <submittedName>
        <fullName evidence="1">DUF3081 domain-containing protein</fullName>
    </submittedName>
</protein>
<comment type="caution">
    <text evidence="1">The sequence shown here is derived from an EMBL/GenBank/DDBJ whole genome shotgun (WGS) entry which is preliminary data.</text>
</comment>
<reference evidence="1 2" key="1">
    <citation type="submission" date="2022-01" db="EMBL/GenBank/DDBJ databases">
        <title>Whole genome-based taxonomy of the Shewanellaceae.</title>
        <authorList>
            <person name="Martin-Rodriguez A.J."/>
        </authorList>
    </citation>
    <scope>NUCLEOTIDE SEQUENCE [LARGE SCALE GENOMIC DNA]</scope>
    <source>
        <strain evidence="1 2">DSM 21332</strain>
    </source>
</reference>
<organism evidence="1 2">
    <name type="scientific">Shewanella corallii</name>
    <dbReference type="NCBI Taxonomy" id="560080"/>
    <lineage>
        <taxon>Bacteria</taxon>
        <taxon>Pseudomonadati</taxon>
        <taxon>Pseudomonadota</taxon>
        <taxon>Gammaproteobacteria</taxon>
        <taxon>Alteromonadales</taxon>
        <taxon>Shewanellaceae</taxon>
        <taxon>Shewanella</taxon>
    </lineage>
</organism>
<name>A0ABT0N7P1_9GAMM</name>
<accession>A0ABT0N7P1</accession>
<dbReference type="InterPro" id="IPR021432">
    <property type="entry name" value="DUF3081"/>
</dbReference>
<evidence type="ECO:0000313" key="1">
    <source>
        <dbReference type="EMBL" id="MCL2913852.1"/>
    </source>
</evidence>
<evidence type="ECO:0000313" key="2">
    <source>
        <dbReference type="Proteomes" id="UP001202831"/>
    </source>
</evidence>